<evidence type="ECO:0000313" key="2">
    <source>
        <dbReference type="EMBL" id="OEU07541.1"/>
    </source>
</evidence>
<evidence type="ECO:0000313" key="3">
    <source>
        <dbReference type="Proteomes" id="UP000095751"/>
    </source>
</evidence>
<evidence type="ECO:0000256" key="1">
    <source>
        <dbReference type="SAM" id="MobiDB-lite"/>
    </source>
</evidence>
<proteinExistence type="predicted"/>
<dbReference type="Proteomes" id="UP000095751">
    <property type="component" value="Unassembled WGS sequence"/>
</dbReference>
<name>A0A1E7ENN2_9STRA</name>
<protein>
    <submittedName>
        <fullName evidence="2">Uncharacterized protein</fullName>
    </submittedName>
</protein>
<reference evidence="2 3" key="1">
    <citation type="submission" date="2016-09" db="EMBL/GenBank/DDBJ databases">
        <title>Extensive genetic diversity and differential bi-allelic expression allows diatom success in the polar Southern Ocean.</title>
        <authorList>
            <consortium name="DOE Joint Genome Institute"/>
            <person name="Mock T."/>
            <person name="Otillar R.P."/>
            <person name="Strauss J."/>
            <person name="Dupont C."/>
            <person name="Frickenhaus S."/>
            <person name="Maumus F."/>
            <person name="Mcmullan M."/>
            <person name="Sanges R."/>
            <person name="Schmutz J."/>
            <person name="Toseland A."/>
            <person name="Valas R."/>
            <person name="Veluchamy A."/>
            <person name="Ward B.J."/>
            <person name="Allen A."/>
            <person name="Barry K."/>
            <person name="Falciatore A."/>
            <person name="Ferrante M."/>
            <person name="Fortunato A.E."/>
            <person name="Gloeckner G."/>
            <person name="Gruber A."/>
            <person name="Hipkin R."/>
            <person name="Janech M."/>
            <person name="Kroth P."/>
            <person name="Leese F."/>
            <person name="Lindquist E."/>
            <person name="Lyon B.R."/>
            <person name="Martin J."/>
            <person name="Mayer C."/>
            <person name="Parker M."/>
            <person name="Quesneville H."/>
            <person name="Raymond J."/>
            <person name="Uhlig C."/>
            <person name="Valentin K.U."/>
            <person name="Worden A.Z."/>
            <person name="Armbrust E.V."/>
            <person name="Bowler C."/>
            <person name="Green B."/>
            <person name="Moulton V."/>
            <person name="Van Oosterhout C."/>
            <person name="Grigoriev I."/>
        </authorList>
    </citation>
    <scope>NUCLEOTIDE SEQUENCE [LARGE SCALE GENOMIC DNA]</scope>
    <source>
        <strain evidence="2 3">CCMP1102</strain>
    </source>
</reference>
<feature type="region of interest" description="Disordered" evidence="1">
    <location>
        <begin position="1"/>
        <end position="40"/>
    </location>
</feature>
<dbReference type="EMBL" id="KV784385">
    <property type="protein sequence ID" value="OEU07541.1"/>
    <property type="molecule type" value="Genomic_DNA"/>
</dbReference>
<gene>
    <name evidence="2" type="ORF">FRACYDRAFT_250964</name>
</gene>
<dbReference type="AlphaFoldDB" id="A0A1E7ENN2"/>
<organism evidence="2 3">
    <name type="scientific">Fragilariopsis cylindrus CCMP1102</name>
    <dbReference type="NCBI Taxonomy" id="635003"/>
    <lineage>
        <taxon>Eukaryota</taxon>
        <taxon>Sar</taxon>
        <taxon>Stramenopiles</taxon>
        <taxon>Ochrophyta</taxon>
        <taxon>Bacillariophyta</taxon>
        <taxon>Bacillariophyceae</taxon>
        <taxon>Bacillariophycidae</taxon>
        <taxon>Bacillariales</taxon>
        <taxon>Bacillariaceae</taxon>
        <taxon>Fragilariopsis</taxon>
    </lineage>
</organism>
<dbReference type="InParanoid" id="A0A1E7ENN2"/>
<accession>A0A1E7ENN2</accession>
<feature type="compositionally biased region" description="Basic and acidic residues" evidence="1">
    <location>
        <begin position="11"/>
        <end position="25"/>
    </location>
</feature>
<dbReference type="KEGG" id="fcy:FRACYDRAFT_250964"/>
<keyword evidence="3" id="KW-1185">Reference proteome</keyword>
<sequence length="192" mass="21908">MLFGTEDDASIEERLGVSRADHENRNQFNELPNGKLNPSPEDETIWKDDDGRPWKLNAEQLAAYHQETWFVFAYITAQIGRVFPSVRVPNLKFFSPNADGKFSEVIANRYTGELVIDQRYIGTYNFCSFENAPNAMKDGKLPFGEHKRLDVDTHMSYGGNYRHLAKNMPIDSVKIGPVILGTLESESSSDWW</sequence>
<feature type="compositionally biased region" description="Acidic residues" evidence="1">
    <location>
        <begin position="1"/>
        <end position="10"/>
    </location>
</feature>